<evidence type="ECO:0000259" key="12">
    <source>
        <dbReference type="Pfam" id="PF01180"/>
    </source>
</evidence>
<dbReference type="AlphaFoldDB" id="A0A0W4ZDU9"/>
<feature type="domain" description="Dihydroorotate dehydrogenase catalytic" evidence="12">
    <location>
        <begin position="91"/>
        <end position="414"/>
    </location>
</feature>
<keyword evidence="11" id="KW-0496">Mitochondrion</keyword>
<dbReference type="EMBL" id="LFWA01000017">
    <property type="protein sequence ID" value="KTW26560.1"/>
    <property type="molecule type" value="Genomic_DNA"/>
</dbReference>
<evidence type="ECO:0000256" key="10">
    <source>
        <dbReference type="ARBA" id="ARBA00048639"/>
    </source>
</evidence>
<dbReference type="GO" id="GO:0006207">
    <property type="term" value="P:'de novo' pyrimidine nucleobase biosynthetic process"/>
    <property type="evidence" value="ECO:0007669"/>
    <property type="project" value="InterPro"/>
</dbReference>
<evidence type="ECO:0000256" key="7">
    <source>
        <dbReference type="ARBA" id="ARBA00022643"/>
    </source>
</evidence>
<organism evidence="13 14">
    <name type="scientific">Pneumocystis jirovecii (strain RU7)</name>
    <name type="common">Human pneumocystis pneumonia agent</name>
    <dbReference type="NCBI Taxonomy" id="1408657"/>
    <lineage>
        <taxon>Eukaryota</taxon>
        <taxon>Fungi</taxon>
        <taxon>Dikarya</taxon>
        <taxon>Ascomycota</taxon>
        <taxon>Taphrinomycotina</taxon>
        <taxon>Pneumocystomycetes</taxon>
        <taxon>Pneumocystaceae</taxon>
        <taxon>Pneumocystis</taxon>
    </lineage>
</organism>
<evidence type="ECO:0000256" key="4">
    <source>
        <dbReference type="ARBA" id="ARBA00012791"/>
    </source>
</evidence>
<dbReference type="PROSITE" id="PS00911">
    <property type="entry name" value="DHODEHASE_1"/>
    <property type="match status" value="1"/>
</dbReference>
<dbReference type="GeneID" id="28941995"/>
<dbReference type="InterPro" id="IPR005719">
    <property type="entry name" value="Dihydroorotate_DH_2"/>
</dbReference>
<keyword evidence="9 11" id="KW-0472">Membrane</keyword>
<dbReference type="InterPro" id="IPR001295">
    <property type="entry name" value="Dihydroorotate_DH_CS"/>
</dbReference>
<dbReference type="GO" id="GO:0044205">
    <property type="term" value="P:'de novo' UMP biosynthetic process"/>
    <property type="evidence" value="ECO:0007669"/>
    <property type="project" value="UniProtKB-UniPathway"/>
</dbReference>
<dbReference type="PANTHER" id="PTHR48109:SF4">
    <property type="entry name" value="DIHYDROOROTATE DEHYDROGENASE (QUINONE), MITOCHONDRIAL"/>
    <property type="match status" value="1"/>
</dbReference>
<sequence length="430" mass="47770">MIERTPFISLGRYRYLRTLFLIKRVSSGILAAGLSGLFVFYYTDSRAGIHTYGTNFVLRTFFPAEIGHQIALKVLQWGLGPWDKKTDDTALMLNIWGRTVSNPVGLAAGMDKQGEAIDGLLDLGFGCIEIGTVTPRAQPGNPPPRFFRLNKDAAAINRYGFNSDGYDIVIRRLHNRILKYAADHCPELRKMSISQLAQLAKSVESINFLDIPKSLRRNKLLAINLGKNKDSDEINDYVKGIRRLGPYADILVMNISSPNTPGLRQLQQKDSLEALLLAAIQERDLLSDPKPALCIKIAPDLNDSELDDIVDVIKRIPIDGIIVSNTTIQRPKSLKDDRFIHEQGGLSGPPLKPLALNILRALRRKLPKDFIIIGCGGISSGKDAVEYARAGASLVQCYTAFGKVIFDEIYNELKGKKWVDIIGIDEIKDN</sequence>
<dbReference type="GO" id="GO:0106430">
    <property type="term" value="F:dihydroorotate dehydrogenase (quinone) activity"/>
    <property type="evidence" value="ECO:0007669"/>
    <property type="project" value="UniProtKB-EC"/>
</dbReference>
<comment type="similarity">
    <text evidence="3 11">Belongs to the dihydroorotate dehydrogenase family. Type 2 subfamily.</text>
</comment>
<keyword evidence="11" id="KW-0999">Mitochondrion inner membrane</keyword>
<dbReference type="eggNOG" id="KOG1436">
    <property type="taxonomic scope" value="Eukaryota"/>
</dbReference>
<dbReference type="SUPFAM" id="SSF51395">
    <property type="entry name" value="FMN-linked oxidoreductases"/>
    <property type="match status" value="1"/>
</dbReference>
<keyword evidence="6 11" id="KW-0285">Flavoprotein</keyword>
<dbReference type="UniPathway" id="UPA00070">
    <property type="reaction ID" value="UER00946"/>
</dbReference>
<evidence type="ECO:0000256" key="9">
    <source>
        <dbReference type="ARBA" id="ARBA00023136"/>
    </source>
</evidence>
<evidence type="ECO:0000256" key="6">
    <source>
        <dbReference type="ARBA" id="ARBA00022630"/>
    </source>
</evidence>
<dbReference type="NCBIfam" id="TIGR01036">
    <property type="entry name" value="pyrD_sub2"/>
    <property type="match status" value="1"/>
</dbReference>
<comment type="pathway">
    <text evidence="2 11">Pyrimidine metabolism; UMP biosynthesis via de novo pathway; orotate from (S)-dihydroorotate (quinone route): step 1/1.</text>
</comment>
<comment type="cofactor">
    <cofactor evidence="11">
        <name>FMN</name>
        <dbReference type="ChEBI" id="CHEBI:58210"/>
    </cofactor>
    <text evidence="11">Binds 1 FMN per subunit.</text>
</comment>
<dbReference type="CDD" id="cd04738">
    <property type="entry name" value="DHOD_2_like"/>
    <property type="match status" value="1"/>
</dbReference>
<keyword evidence="11" id="KW-1133">Transmembrane helix</keyword>
<proteinExistence type="inferred from homology"/>
<evidence type="ECO:0000313" key="14">
    <source>
        <dbReference type="Proteomes" id="UP000053447"/>
    </source>
</evidence>
<dbReference type="OrthoDB" id="14784at2759"/>
<evidence type="ECO:0000313" key="13">
    <source>
        <dbReference type="EMBL" id="KTW26560.1"/>
    </source>
</evidence>
<evidence type="ECO:0000256" key="11">
    <source>
        <dbReference type="RuleBase" id="RU361255"/>
    </source>
</evidence>
<dbReference type="PANTHER" id="PTHR48109">
    <property type="entry name" value="DIHYDROOROTATE DEHYDROGENASE (QUINONE), MITOCHONDRIAL-RELATED"/>
    <property type="match status" value="1"/>
</dbReference>
<accession>A0A0W4ZDU9</accession>
<keyword evidence="8 11" id="KW-0560">Oxidoreductase</keyword>
<dbReference type="GO" id="GO:0005743">
    <property type="term" value="C:mitochondrial inner membrane"/>
    <property type="evidence" value="ECO:0007669"/>
    <property type="project" value="UniProtKB-SubCell"/>
</dbReference>
<evidence type="ECO:0000256" key="1">
    <source>
        <dbReference type="ARBA" id="ARBA00004370"/>
    </source>
</evidence>
<dbReference type="STRING" id="1408657.A0A0W4ZDU9"/>
<name>A0A0W4ZDU9_PNEJ7</name>
<evidence type="ECO:0000256" key="5">
    <source>
        <dbReference type="ARBA" id="ARBA00017599"/>
    </source>
</evidence>
<evidence type="ECO:0000256" key="3">
    <source>
        <dbReference type="ARBA" id="ARBA00005359"/>
    </source>
</evidence>
<keyword evidence="11" id="KW-0812">Transmembrane</keyword>
<reference evidence="14" key="1">
    <citation type="journal article" date="2016" name="Nat. Commun.">
        <title>Genome analysis of three Pneumocystis species reveals adaptation mechanisms to life exclusively in mammalian hosts.</title>
        <authorList>
            <person name="Ma L."/>
            <person name="Chen Z."/>
            <person name="Huang D.W."/>
            <person name="Kutty G."/>
            <person name="Ishihara M."/>
            <person name="Wang H."/>
            <person name="Abouelleil A."/>
            <person name="Bishop L."/>
            <person name="Davey E."/>
            <person name="Deng R."/>
            <person name="Deng X."/>
            <person name="Fan L."/>
            <person name="Fantoni G."/>
            <person name="Fitzgerald M."/>
            <person name="Gogineni E."/>
            <person name="Goldberg J.M."/>
            <person name="Handley G."/>
            <person name="Hu X."/>
            <person name="Huber C."/>
            <person name="Jiao X."/>
            <person name="Jones K."/>
            <person name="Levin J.Z."/>
            <person name="Liu Y."/>
            <person name="Macdonald P."/>
            <person name="Melnikov A."/>
            <person name="Raley C."/>
            <person name="Sassi M."/>
            <person name="Sherman B.T."/>
            <person name="Song X."/>
            <person name="Sykes S."/>
            <person name="Tran B."/>
            <person name="Walsh L."/>
            <person name="Xia Y."/>
            <person name="Yang J."/>
            <person name="Young S."/>
            <person name="Zeng Q."/>
            <person name="Zheng X."/>
            <person name="Stephens R."/>
            <person name="Nusbaum C."/>
            <person name="Birren B.W."/>
            <person name="Azadi P."/>
            <person name="Lempicki R.A."/>
            <person name="Cuomo C.A."/>
            <person name="Kovacs J.A."/>
        </authorList>
    </citation>
    <scope>NUCLEOTIDE SEQUENCE [LARGE SCALE GENOMIC DNA]</scope>
    <source>
        <strain evidence="14">RU7</strain>
    </source>
</reference>
<protein>
    <recommendedName>
        <fullName evidence="5 11">Dihydroorotate dehydrogenase (quinone), mitochondrial</fullName>
        <shortName evidence="11">DHOdehase</shortName>
        <ecNumber evidence="4 11">1.3.5.2</ecNumber>
    </recommendedName>
</protein>
<dbReference type="Gene3D" id="3.20.20.70">
    <property type="entry name" value="Aldolase class I"/>
    <property type="match status" value="1"/>
</dbReference>
<keyword evidence="14" id="KW-1185">Reference proteome</keyword>
<keyword evidence="7 11" id="KW-0288">FMN</keyword>
<dbReference type="EC" id="1.3.5.2" evidence="4 11"/>
<dbReference type="Pfam" id="PF01180">
    <property type="entry name" value="DHO_dh"/>
    <property type="match status" value="1"/>
</dbReference>
<comment type="caution">
    <text evidence="13">The sequence shown here is derived from an EMBL/GenBank/DDBJ whole genome shotgun (WGS) entry which is preliminary data.</text>
</comment>
<comment type="catalytic activity">
    <reaction evidence="10 11">
        <text>(S)-dihydroorotate + a quinone = orotate + a quinol</text>
        <dbReference type="Rhea" id="RHEA:30187"/>
        <dbReference type="ChEBI" id="CHEBI:24646"/>
        <dbReference type="ChEBI" id="CHEBI:30839"/>
        <dbReference type="ChEBI" id="CHEBI:30864"/>
        <dbReference type="ChEBI" id="CHEBI:132124"/>
        <dbReference type="EC" id="1.3.5.2"/>
    </reaction>
</comment>
<gene>
    <name evidence="13" type="ORF">T551_03477</name>
</gene>
<dbReference type="InterPro" id="IPR050074">
    <property type="entry name" value="DHO_dehydrogenase"/>
</dbReference>
<feature type="transmembrane region" description="Helical" evidence="11">
    <location>
        <begin position="21"/>
        <end position="42"/>
    </location>
</feature>
<dbReference type="RefSeq" id="XP_018228089.1">
    <property type="nucleotide sequence ID" value="XM_018375740.1"/>
</dbReference>
<comment type="subcellular location">
    <subcellularLocation>
        <location evidence="1">Membrane</location>
    </subcellularLocation>
    <subcellularLocation>
        <location evidence="11">Mitochondrion inner membrane</location>
        <topology evidence="11">Single-pass membrane protein</topology>
    </subcellularLocation>
</comment>
<evidence type="ECO:0000256" key="8">
    <source>
        <dbReference type="ARBA" id="ARBA00023002"/>
    </source>
</evidence>
<evidence type="ECO:0000256" key="2">
    <source>
        <dbReference type="ARBA" id="ARBA00005161"/>
    </source>
</evidence>
<dbReference type="VEuPathDB" id="FungiDB:T551_03477"/>
<dbReference type="InterPro" id="IPR005720">
    <property type="entry name" value="Dihydroorotate_DH_cat"/>
</dbReference>
<dbReference type="Proteomes" id="UP000053447">
    <property type="component" value="Unassembled WGS sequence"/>
</dbReference>
<dbReference type="PROSITE" id="PS00912">
    <property type="entry name" value="DHODEHASE_2"/>
    <property type="match status" value="1"/>
</dbReference>
<dbReference type="InterPro" id="IPR013785">
    <property type="entry name" value="Aldolase_TIM"/>
</dbReference>